<reference evidence="1 2" key="1">
    <citation type="journal article" date="2015" name="Proc. Natl. Acad. Sci. U.S.A.">
        <title>The resurrection genome of Boea hygrometrica: A blueprint for survival of dehydration.</title>
        <authorList>
            <person name="Xiao L."/>
            <person name="Yang G."/>
            <person name="Zhang L."/>
            <person name="Yang X."/>
            <person name="Zhao S."/>
            <person name="Ji Z."/>
            <person name="Zhou Q."/>
            <person name="Hu M."/>
            <person name="Wang Y."/>
            <person name="Chen M."/>
            <person name="Xu Y."/>
            <person name="Jin H."/>
            <person name="Xiao X."/>
            <person name="Hu G."/>
            <person name="Bao F."/>
            <person name="Hu Y."/>
            <person name="Wan P."/>
            <person name="Li L."/>
            <person name="Deng X."/>
            <person name="Kuang T."/>
            <person name="Xiang C."/>
            <person name="Zhu J.K."/>
            <person name="Oliver M.J."/>
            <person name="He Y."/>
        </authorList>
    </citation>
    <scope>NUCLEOTIDE SEQUENCE [LARGE SCALE GENOMIC DNA]</scope>
    <source>
        <strain evidence="2">cv. XS01</strain>
    </source>
</reference>
<keyword evidence="2" id="KW-1185">Reference proteome</keyword>
<proteinExistence type="predicted"/>
<gene>
    <name evidence="1" type="ORF">F511_38657</name>
</gene>
<dbReference type="EMBL" id="KV005758">
    <property type="protein sequence ID" value="KZV33511.1"/>
    <property type="molecule type" value="Genomic_DNA"/>
</dbReference>
<protein>
    <submittedName>
        <fullName evidence="1">Uncharacterized protein</fullName>
    </submittedName>
</protein>
<sequence length="51" mass="5766">MEVSYGTRASAIDVLFSSWWENKGPTKSFTIGRVGEDVSISFMFSAFLIWL</sequence>
<name>A0A2Z7BNL3_9LAMI</name>
<organism evidence="1 2">
    <name type="scientific">Dorcoceras hygrometricum</name>
    <dbReference type="NCBI Taxonomy" id="472368"/>
    <lineage>
        <taxon>Eukaryota</taxon>
        <taxon>Viridiplantae</taxon>
        <taxon>Streptophyta</taxon>
        <taxon>Embryophyta</taxon>
        <taxon>Tracheophyta</taxon>
        <taxon>Spermatophyta</taxon>
        <taxon>Magnoliopsida</taxon>
        <taxon>eudicotyledons</taxon>
        <taxon>Gunneridae</taxon>
        <taxon>Pentapetalae</taxon>
        <taxon>asterids</taxon>
        <taxon>lamiids</taxon>
        <taxon>Lamiales</taxon>
        <taxon>Gesneriaceae</taxon>
        <taxon>Didymocarpoideae</taxon>
        <taxon>Trichosporeae</taxon>
        <taxon>Loxocarpinae</taxon>
        <taxon>Dorcoceras</taxon>
    </lineage>
</organism>
<evidence type="ECO:0000313" key="1">
    <source>
        <dbReference type="EMBL" id="KZV33511.1"/>
    </source>
</evidence>
<evidence type="ECO:0000313" key="2">
    <source>
        <dbReference type="Proteomes" id="UP000250235"/>
    </source>
</evidence>
<dbReference type="Proteomes" id="UP000250235">
    <property type="component" value="Unassembled WGS sequence"/>
</dbReference>
<accession>A0A2Z7BNL3</accession>
<dbReference type="AlphaFoldDB" id="A0A2Z7BNL3"/>